<keyword evidence="4 9" id="KW-0489">Methyltransferase</keyword>
<dbReference type="PANTHER" id="PTHR45790:SF4">
    <property type="entry name" value="COBALT-PRECORRIN-4 C(11)-METHYLTRANSFERASE"/>
    <property type="match status" value="1"/>
</dbReference>
<dbReference type="PROSITE" id="PS00839">
    <property type="entry name" value="SUMT_1"/>
    <property type="match status" value="1"/>
</dbReference>
<name>A0A2K5ANX4_9ARCH</name>
<protein>
    <submittedName>
        <fullName evidence="9">Cobalt-precorrin-4 C(11)-methyltransferase</fullName>
        <ecNumber evidence="9">2.1.1.271</ecNumber>
    </submittedName>
</protein>
<dbReference type="Proteomes" id="UP000236248">
    <property type="component" value="Chromosome NCAV"/>
</dbReference>
<evidence type="ECO:0000256" key="1">
    <source>
        <dbReference type="ARBA" id="ARBA00004953"/>
    </source>
</evidence>
<accession>A0A2K5ANX4</accession>
<evidence type="ECO:0000256" key="5">
    <source>
        <dbReference type="ARBA" id="ARBA00022679"/>
    </source>
</evidence>
<dbReference type="InterPro" id="IPR003043">
    <property type="entry name" value="Uropor_MeTrfase_CS"/>
</dbReference>
<feature type="region of interest" description="Disordered" evidence="7">
    <location>
        <begin position="1"/>
        <end position="30"/>
    </location>
</feature>
<feature type="compositionally biased region" description="Low complexity" evidence="7">
    <location>
        <begin position="14"/>
        <end position="29"/>
    </location>
</feature>
<dbReference type="SUPFAM" id="SSF53790">
    <property type="entry name" value="Tetrapyrrole methylase"/>
    <property type="match status" value="1"/>
</dbReference>
<dbReference type="EC" id="2.1.1.271" evidence="9"/>
<evidence type="ECO:0000256" key="3">
    <source>
        <dbReference type="ARBA" id="ARBA00022573"/>
    </source>
</evidence>
<reference evidence="10" key="1">
    <citation type="submission" date="2018-01" db="EMBL/GenBank/DDBJ databases">
        <authorList>
            <person name="Kerou L M."/>
        </authorList>
    </citation>
    <scope>NUCLEOTIDE SEQUENCE [LARGE SCALE GENOMIC DNA]</scope>
    <source>
        <strain evidence="10">SCU2</strain>
    </source>
</reference>
<dbReference type="Gene3D" id="3.30.950.10">
    <property type="entry name" value="Methyltransferase, Cobalt-precorrin-4 Transmethylase, Domain 2"/>
    <property type="match status" value="1"/>
</dbReference>
<dbReference type="PANTHER" id="PTHR45790">
    <property type="entry name" value="SIROHEME SYNTHASE-RELATED"/>
    <property type="match status" value="1"/>
</dbReference>
<evidence type="ECO:0000313" key="9">
    <source>
        <dbReference type="EMBL" id="SPC33309.1"/>
    </source>
</evidence>
<dbReference type="InterPro" id="IPR000878">
    <property type="entry name" value="4pyrrol_Mease"/>
</dbReference>
<organism evidence="9 10">
    <name type="scientific">Candidatus Nitrosocaldus cavascurensis</name>
    <dbReference type="NCBI Taxonomy" id="2058097"/>
    <lineage>
        <taxon>Archaea</taxon>
        <taxon>Nitrososphaerota</taxon>
        <taxon>Nitrososphaeria</taxon>
        <taxon>Candidatus Nitrosocaldales</taxon>
        <taxon>Candidatus Nitrosocaldaceae</taxon>
        <taxon>Candidatus Nitrosocaldus</taxon>
    </lineage>
</organism>
<dbReference type="NCBIfam" id="TIGR01465">
    <property type="entry name" value="cobM_cbiF"/>
    <property type="match status" value="1"/>
</dbReference>
<dbReference type="InterPro" id="IPR014776">
    <property type="entry name" value="4pyrrole_Mease_sub2"/>
</dbReference>
<feature type="domain" description="Tetrapyrrole methylase" evidence="8">
    <location>
        <begin position="37"/>
        <end position="243"/>
    </location>
</feature>
<dbReference type="InterPro" id="IPR006362">
    <property type="entry name" value="Cbl_synth_CobM/CibF"/>
</dbReference>
<keyword evidence="3" id="KW-0169">Cobalamin biosynthesis</keyword>
<evidence type="ECO:0000313" key="10">
    <source>
        <dbReference type="Proteomes" id="UP000236248"/>
    </source>
</evidence>
<evidence type="ECO:0000259" key="8">
    <source>
        <dbReference type="Pfam" id="PF00590"/>
    </source>
</evidence>
<gene>
    <name evidence="9" type="primary">cbiF</name>
    <name evidence="9" type="ORF">NCAV_0109</name>
</gene>
<evidence type="ECO:0000256" key="7">
    <source>
        <dbReference type="SAM" id="MobiDB-lite"/>
    </source>
</evidence>
<comment type="pathway">
    <text evidence="1">Cofactor biosynthesis; adenosylcobalamin biosynthesis.</text>
</comment>
<dbReference type="UniPathway" id="UPA00148"/>
<keyword evidence="6" id="KW-0949">S-adenosyl-L-methionine</keyword>
<dbReference type="GO" id="GO:0009236">
    <property type="term" value="P:cobalamin biosynthetic process"/>
    <property type="evidence" value="ECO:0007669"/>
    <property type="project" value="UniProtKB-UniPathway"/>
</dbReference>
<dbReference type="Pfam" id="PF00590">
    <property type="entry name" value="TP_methylase"/>
    <property type="match status" value="1"/>
</dbReference>
<proteinExistence type="inferred from homology"/>
<comment type="similarity">
    <text evidence="2">Belongs to the precorrin methyltransferase family.</text>
</comment>
<evidence type="ECO:0000256" key="6">
    <source>
        <dbReference type="ARBA" id="ARBA00022691"/>
    </source>
</evidence>
<dbReference type="Gene3D" id="3.40.1010.10">
    <property type="entry name" value="Cobalt-precorrin-4 Transmethylase, Domain 1"/>
    <property type="match status" value="1"/>
</dbReference>
<evidence type="ECO:0000256" key="4">
    <source>
        <dbReference type="ARBA" id="ARBA00022603"/>
    </source>
</evidence>
<sequence>MSGCDCMDMREQISDNNNNNNDSSSSSSNAHINHRGKVYFVGAGPGDKELLTLKAKRLIEDADVIVYSGSLLNPEILAFAKSSALLYDASTMSREEIYSVLKDNAMKGRVTLRLHDGDPSLYSATREQIDSLTKDGIDVEIVPGVSALFAAVARLKTELTLPGVTQTVIITRAEFRTPVPERESIKELARHRCTMAFYLSVHLIEDIVGELIDAGYDDDTPVAVVYRVTWDDEKVIVGTLKDIAGKVKDARINRTAVIIVGEVVKPRGYEFSKVYDSGFTHSYRSAKV</sequence>
<dbReference type="AlphaFoldDB" id="A0A2K5ANX4"/>
<dbReference type="CDD" id="cd11641">
    <property type="entry name" value="Precorrin-4_C11-MT"/>
    <property type="match status" value="1"/>
</dbReference>
<keyword evidence="5 9" id="KW-0808">Transferase</keyword>
<dbReference type="GO" id="GO:0046026">
    <property type="term" value="F:precorrin-4 C11-methyltransferase activity"/>
    <property type="evidence" value="ECO:0007669"/>
    <property type="project" value="InterPro"/>
</dbReference>
<dbReference type="KEGG" id="ncv:NCAV_0109"/>
<dbReference type="InterPro" id="IPR014777">
    <property type="entry name" value="4pyrrole_Mease_sub1"/>
</dbReference>
<dbReference type="EMBL" id="LT981265">
    <property type="protein sequence ID" value="SPC33309.1"/>
    <property type="molecule type" value="Genomic_DNA"/>
</dbReference>
<dbReference type="InterPro" id="IPR050161">
    <property type="entry name" value="Siro_Cobalamin_biosynth"/>
</dbReference>
<dbReference type="InterPro" id="IPR035996">
    <property type="entry name" value="4pyrrol_Methylase_sf"/>
</dbReference>
<keyword evidence="10" id="KW-1185">Reference proteome</keyword>
<dbReference type="GO" id="GO:0032259">
    <property type="term" value="P:methylation"/>
    <property type="evidence" value="ECO:0007669"/>
    <property type="project" value="UniProtKB-KW"/>
</dbReference>
<evidence type="ECO:0000256" key="2">
    <source>
        <dbReference type="ARBA" id="ARBA00005879"/>
    </source>
</evidence>